<dbReference type="EMBL" id="FWXO01000001">
    <property type="protein sequence ID" value="SMC33709.1"/>
    <property type="molecule type" value="Genomic_DNA"/>
</dbReference>
<organism evidence="1 2">
    <name type="scientific">Cellulophaga tyrosinoxydans</name>
    <dbReference type="NCBI Taxonomy" id="504486"/>
    <lineage>
        <taxon>Bacteria</taxon>
        <taxon>Pseudomonadati</taxon>
        <taxon>Bacteroidota</taxon>
        <taxon>Flavobacteriia</taxon>
        <taxon>Flavobacteriales</taxon>
        <taxon>Flavobacteriaceae</taxon>
        <taxon>Cellulophaga</taxon>
    </lineage>
</organism>
<keyword evidence="2" id="KW-1185">Reference proteome</keyword>
<evidence type="ECO:0000313" key="1">
    <source>
        <dbReference type="EMBL" id="SMC33709.1"/>
    </source>
</evidence>
<dbReference type="Proteomes" id="UP000192360">
    <property type="component" value="Unassembled WGS sequence"/>
</dbReference>
<dbReference type="AlphaFoldDB" id="A0A1W1YC36"/>
<proteinExistence type="predicted"/>
<sequence length="73" mass="8476">MENKPQNHIAEINDMLQIYKKLKVLKMNSNLMNPEEYSLELEILKLSLTLNTEVYENDQLALILRKSGIATNN</sequence>
<gene>
    <name evidence="1" type="ORF">SAMN05660703_0275</name>
</gene>
<accession>A0A1W1YC36</accession>
<dbReference type="STRING" id="504486.SAMN05660703_0275"/>
<name>A0A1W1YC36_9FLAO</name>
<evidence type="ECO:0000313" key="2">
    <source>
        <dbReference type="Proteomes" id="UP000192360"/>
    </source>
</evidence>
<reference evidence="1 2" key="1">
    <citation type="submission" date="2017-04" db="EMBL/GenBank/DDBJ databases">
        <authorList>
            <person name="Afonso C.L."/>
            <person name="Miller P.J."/>
            <person name="Scott M.A."/>
            <person name="Spackman E."/>
            <person name="Goraichik I."/>
            <person name="Dimitrov K.M."/>
            <person name="Suarez D.L."/>
            <person name="Swayne D.E."/>
        </authorList>
    </citation>
    <scope>NUCLEOTIDE SEQUENCE [LARGE SCALE GENOMIC DNA]</scope>
    <source>
        <strain evidence="1 2">DSM 21164</strain>
    </source>
</reference>
<protein>
    <submittedName>
        <fullName evidence="1">Uncharacterized protein</fullName>
    </submittedName>
</protein>